<feature type="transmembrane region" description="Helical" evidence="6">
    <location>
        <begin position="77"/>
        <end position="100"/>
    </location>
</feature>
<evidence type="ECO:0000256" key="5">
    <source>
        <dbReference type="ARBA" id="ARBA00023136"/>
    </source>
</evidence>
<keyword evidence="2" id="KW-0813">Transport</keyword>
<dbReference type="InterPro" id="IPR052714">
    <property type="entry name" value="MFS_Exporter"/>
</dbReference>
<feature type="transmembrane region" description="Helical" evidence="6">
    <location>
        <begin position="165"/>
        <end position="184"/>
    </location>
</feature>
<feature type="transmembrane region" description="Helical" evidence="6">
    <location>
        <begin position="139"/>
        <end position="159"/>
    </location>
</feature>
<feature type="transmembrane region" description="Helical" evidence="6">
    <location>
        <begin position="358"/>
        <end position="376"/>
    </location>
</feature>
<keyword evidence="4 6" id="KW-1133">Transmembrane helix</keyword>
<dbReference type="InterPro" id="IPR011701">
    <property type="entry name" value="MFS"/>
</dbReference>
<feature type="transmembrane region" description="Helical" evidence="6">
    <location>
        <begin position="294"/>
        <end position="320"/>
    </location>
</feature>
<dbReference type="PROSITE" id="PS50850">
    <property type="entry name" value="MFS"/>
    <property type="match status" value="1"/>
</dbReference>
<reference evidence="9" key="1">
    <citation type="journal article" date="2019" name="Int. J. Syst. Evol. Microbiol.">
        <title>The Global Catalogue of Microorganisms (GCM) 10K type strain sequencing project: providing services to taxonomists for standard genome sequencing and annotation.</title>
        <authorList>
            <consortium name="The Broad Institute Genomics Platform"/>
            <consortium name="The Broad Institute Genome Sequencing Center for Infectious Disease"/>
            <person name="Wu L."/>
            <person name="Ma J."/>
        </authorList>
    </citation>
    <scope>NUCLEOTIDE SEQUENCE [LARGE SCALE GENOMIC DNA]</scope>
    <source>
        <strain evidence="9">CCM 8931</strain>
    </source>
</reference>
<evidence type="ECO:0000313" key="8">
    <source>
        <dbReference type="EMBL" id="MFD1420800.1"/>
    </source>
</evidence>
<keyword evidence="9" id="KW-1185">Reference proteome</keyword>
<evidence type="ECO:0000256" key="2">
    <source>
        <dbReference type="ARBA" id="ARBA00022448"/>
    </source>
</evidence>
<comment type="subcellular location">
    <subcellularLocation>
        <location evidence="1">Cell membrane</location>
        <topology evidence="1">Multi-pass membrane protein</topology>
    </subcellularLocation>
</comment>
<dbReference type="InterPro" id="IPR036259">
    <property type="entry name" value="MFS_trans_sf"/>
</dbReference>
<dbReference type="Gene3D" id="1.20.1250.20">
    <property type="entry name" value="MFS general substrate transporter like domains"/>
    <property type="match status" value="1"/>
</dbReference>
<dbReference type="RefSeq" id="WP_137634442.1">
    <property type="nucleotide sequence ID" value="NZ_BJDL01000009.1"/>
</dbReference>
<evidence type="ECO:0000256" key="3">
    <source>
        <dbReference type="ARBA" id="ARBA00022692"/>
    </source>
</evidence>
<proteinExistence type="predicted"/>
<keyword evidence="3 6" id="KW-0812">Transmembrane</keyword>
<name>A0ABW4C1S8_9LACO</name>
<evidence type="ECO:0000256" key="1">
    <source>
        <dbReference type="ARBA" id="ARBA00004651"/>
    </source>
</evidence>
<feature type="transmembrane region" description="Helical" evidence="6">
    <location>
        <begin position="332"/>
        <end position="352"/>
    </location>
</feature>
<feature type="transmembrane region" description="Helical" evidence="6">
    <location>
        <begin position="106"/>
        <end position="127"/>
    </location>
</feature>
<dbReference type="EMBL" id="JBHTOJ010000017">
    <property type="protein sequence ID" value="MFD1420800.1"/>
    <property type="molecule type" value="Genomic_DNA"/>
</dbReference>
<dbReference type="CDD" id="cd17489">
    <property type="entry name" value="MFS_YfcJ_like"/>
    <property type="match status" value="1"/>
</dbReference>
<comment type="caution">
    <text evidence="8">The sequence shown here is derived from an EMBL/GenBank/DDBJ whole genome shotgun (WGS) entry which is preliminary data.</text>
</comment>
<dbReference type="InterPro" id="IPR020846">
    <property type="entry name" value="MFS_dom"/>
</dbReference>
<accession>A0ABW4C1S8</accession>
<dbReference type="SUPFAM" id="SSF103473">
    <property type="entry name" value="MFS general substrate transporter"/>
    <property type="match status" value="1"/>
</dbReference>
<gene>
    <name evidence="8" type="ORF">ACFQ5L_07515</name>
</gene>
<dbReference type="Pfam" id="PF07690">
    <property type="entry name" value="MFS_1"/>
    <property type="match status" value="1"/>
</dbReference>
<feature type="transmembrane region" description="Helical" evidence="6">
    <location>
        <begin position="265"/>
        <end position="288"/>
    </location>
</feature>
<evidence type="ECO:0000313" key="9">
    <source>
        <dbReference type="Proteomes" id="UP001597188"/>
    </source>
</evidence>
<evidence type="ECO:0000256" key="6">
    <source>
        <dbReference type="SAM" id="Phobius"/>
    </source>
</evidence>
<feature type="transmembrane region" description="Helical" evidence="6">
    <location>
        <begin position="45"/>
        <end position="65"/>
    </location>
</feature>
<evidence type="ECO:0000259" key="7">
    <source>
        <dbReference type="PROSITE" id="PS50850"/>
    </source>
</evidence>
<dbReference type="PANTHER" id="PTHR23531">
    <property type="entry name" value="QUINOLENE RESISTANCE PROTEIN NORA"/>
    <property type="match status" value="1"/>
</dbReference>
<protein>
    <submittedName>
        <fullName evidence="8">MFS transporter</fullName>
    </submittedName>
</protein>
<dbReference type="PANTHER" id="PTHR23531:SF1">
    <property type="entry name" value="QUINOLENE RESISTANCE PROTEIN NORA"/>
    <property type="match status" value="1"/>
</dbReference>
<sequence length="388" mass="42570">MTKKFSFFSKDIVCVMLATFFYQFSIQAVNPLMNGYARHLGISSAFAGIIVGVMSITSLLLRPFAGNLTDRISKYHLAFIGGSLCAVSDLGYLVAFNAAWLFAFRIINGLGFVLCTVCLATWMAFLVPRQHLGAAMGYYGLLNALAMAIAPALAISIYQRLGYKFVIILAALSAAAMVVVIQLIDDHAKPKVEIKGQHFKLIQRDALPVAMIFSLLSIPYFVTQADIVMYVQERHLTITVSLFFLCYSLVLIVIRILLKNYFDTISFGIWFSICIIATVGYIGLLTVMQNNFEMILAAGLMAVGFGVMVSVSQSTSLLLAPMEEQGLANATYYLGSDIGMSLGPIIGGILPTVLPLKFFYPVMLLIIPLATILYVCNRRKLNAAVQYT</sequence>
<organism evidence="8 9">
    <name type="scientific">Lactiplantibacillus songbeiensis</name>
    <dbReference type="NCBI Taxonomy" id="2559920"/>
    <lineage>
        <taxon>Bacteria</taxon>
        <taxon>Bacillati</taxon>
        <taxon>Bacillota</taxon>
        <taxon>Bacilli</taxon>
        <taxon>Lactobacillales</taxon>
        <taxon>Lactobacillaceae</taxon>
        <taxon>Lactiplantibacillus</taxon>
    </lineage>
</organism>
<feature type="domain" description="Major facilitator superfamily (MFS) profile" evidence="7">
    <location>
        <begin position="11"/>
        <end position="380"/>
    </location>
</feature>
<evidence type="ECO:0000256" key="4">
    <source>
        <dbReference type="ARBA" id="ARBA00022989"/>
    </source>
</evidence>
<dbReference type="Proteomes" id="UP001597188">
    <property type="component" value="Unassembled WGS sequence"/>
</dbReference>
<feature type="transmembrane region" description="Helical" evidence="6">
    <location>
        <begin position="235"/>
        <end position="258"/>
    </location>
</feature>
<keyword evidence="5 6" id="KW-0472">Membrane</keyword>